<evidence type="ECO:0000256" key="1">
    <source>
        <dbReference type="ARBA" id="ARBA00004418"/>
    </source>
</evidence>
<evidence type="ECO:0000256" key="4">
    <source>
        <dbReference type="ARBA" id="ARBA00022597"/>
    </source>
</evidence>
<dbReference type="PANTHER" id="PTHR30036:SF1">
    <property type="entry name" value="D-XYLOSE-BINDING PERIPLASMIC PROTEIN"/>
    <property type="match status" value="1"/>
</dbReference>
<protein>
    <recommendedName>
        <fullName evidence="8">D-xylose-binding periplasmic protein</fullName>
    </recommendedName>
</protein>
<dbReference type="EMBL" id="RBQX01000086">
    <property type="protein sequence ID" value="RMQ19193.1"/>
    <property type="molecule type" value="Genomic_DNA"/>
</dbReference>
<dbReference type="Gene3D" id="3.40.50.2300">
    <property type="match status" value="2"/>
</dbReference>
<comment type="function">
    <text evidence="7">Involved in the high-affinity D-xylose membrane transport system. Binds with high affinity to xylose.</text>
</comment>
<dbReference type="InterPro" id="IPR025997">
    <property type="entry name" value="SBP_2_dom"/>
</dbReference>
<dbReference type="Proteomes" id="UP000272471">
    <property type="component" value="Unassembled WGS sequence"/>
</dbReference>
<evidence type="ECO:0000256" key="7">
    <source>
        <dbReference type="ARBA" id="ARBA00054884"/>
    </source>
</evidence>
<evidence type="ECO:0000313" key="11">
    <source>
        <dbReference type="Proteomes" id="UP000272471"/>
    </source>
</evidence>
<comment type="similarity">
    <text evidence="2">Belongs to the bacterial solute-binding protein 2 family.</text>
</comment>
<keyword evidence="3" id="KW-0813">Transport</keyword>
<dbReference type="PANTHER" id="PTHR30036">
    <property type="entry name" value="D-XYLOSE-BINDING PERIPLASMIC PROTEIN"/>
    <property type="match status" value="1"/>
</dbReference>
<sequence length="491" mass="53402">MVSPMAATISIPRSVVRASTKSTCSTATLPPWMCSPWRWSAQRPWCKTISFSSSRTSATQAGSSLSESRCWRVNSASSRLRSMRSTKTSTHKPSAVGRNCLKEWSTALSTSEARLNGRRSDILTTNLCPRRPTTFYSCTGITLHIMKCLSNNNKRTHPMNTLKRTLLASALALLSLPVMADSAHPKIGFSIDDLRLERWSRDRDYFVAAAEKLDAKVYVQSADANEQKQISQIENLISRGVDVLVIVPFNATVLTNAVAEAKKAGIKVVSYDRLILNADIDAYISFDNEKVGEMQAGGVLKAAPKGNYFLLGGAPTDNNAKILREGQMKVLQPAIDKGDIKIVGQQWVKEWNPTEALSIVENALTRNNNKIDGIVASNDATAGGAIQALAAQKLAGKVPISGQDADLAAVKRVIDGTQTMTVYKPLKLIASEAAKLSVQPVRNEKPAFTAQYDNGSKKVDTILLTPTPLTKDNIDLLEKDGFYTKAQMGGQ</sequence>
<keyword evidence="6" id="KW-0574">Periplasm</keyword>
<dbReference type="Pfam" id="PF13407">
    <property type="entry name" value="Peripla_BP_4"/>
    <property type="match status" value="1"/>
</dbReference>
<evidence type="ECO:0000259" key="9">
    <source>
        <dbReference type="Pfam" id="PF13407"/>
    </source>
</evidence>
<feature type="domain" description="Periplasmic binding protein" evidence="9">
    <location>
        <begin position="187"/>
        <end position="440"/>
    </location>
</feature>
<dbReference type="InterPro" id="IPR050555">
    <property type="entry name" value="Bact_Solute-Bind_Prot2"/>
</dbReference>
<keyword evidence="4" id="KW-0762">Sugar transport</keyword>
<dbReference type="InterPro" id="IPR013456">
    <property type="entry name" value="XylF"/>
</dbReference>
<reference evidence="10 11" key="1">
    <citation type="submission" date="2018-08" db="EMBL/GenBank/DDBJ databases">
        <title>Recombination of ecologically and evolutionarily significant loci maintains genetic cohesion in the Pseudomonas syringae species complex.</title>
        <authorList>
            <person name="Dillon M."/>
            <person name="Thakur S."/>
            <person name="Almeida R.N.D."/>
            <person name="Weir B.S."/>
            <person name="Guttman D.S."/>
        </authorList>
    </citation>
    <scope>NUCLEOTIDE SEQUENCE [LARGE SCALE GENOMIC DNA]</scope>
    <source>
        <strain evidence="10 11">ICMP 4182</strain>
    </source>
</reference>
<gene>
    <name evidence="10" type="ORF">ALQ11_04529</name>
</gene>
<evidence type="ECO:0000256" key="2">
    <source>
        <dbReference type="ARBA" id="ARBA00007639"/>
    </source>
</evidence>
<comment type="subcellular location">
    <subcellularLocation>
        <location evidence="1">Periplasm</location>
    </subcellularLocation>
</comment>
<accession>A0AB74B598</accession>
<evidence type="ECO:0000256" key="6">
    <source>
        <dbReference type="ARBA" id="ARBA00022764"/>
    </source>
</evidence>
<evidence type="ECO:0000256" key="5">
    <source>
        <dbReference type="ARBA" id="ARBA00022729"/>
    </source>
</evidence>
<evidence type="ECO:0000256" key="8">
    <source>
        <dbReference type="ARBA" id="ARBA00071234"/>
    </source>
</evidence>
<dbReference type="GO" id="GO:0015753">
    <property type="term" value="P:D-xylose transmembrane transport"/>
    <property type="evidence" value="ECO:0007669"/>
    <property type="project" value="InterPro"/>
</dbReference>
<proteinExistence type="inferred from homology"/>
<dbReference type="InterPro" id="IPR028082">
    <property type="entry name" value="Peripla_BP_I"/>
</dbReference>
<evidence type="ECO:0000256" key="3">
    <source>
        <dbReference type="ARBA" id="ARBA00022448"/>
    </source>
</evidence>
<dbReference type="AlphaFoldDB" id="A0AB74B598"/>
<dbReference type="SUPFAM" id="SSF53822">
    <property type="entry name" value="Periplasmic binding protein-like I"/>
    <property type="match status" value="1"/>
</dbReference>
<organism evidence="10 11">
    <name type="scientific">Pseudomonas savastanoi pv. glycinea</name>
    <name type="common">Pseudomonas syringae pv. glycinea</name>
    <dbReference type="NCBI Taxonomy" id="318"/>
    <lineage>
        <taxon>Bacteria</taxon>
        <taxon>Pseudomonadati</taxon>
        <taxon>Pseudomonadota</taxon>
        <taxon>Gammaproteobacteria</taxon>
        <taxon>Pseudomonadales</taxon>
        <taxon>Pseudomonadaceae</taxon>
        <taxon>Pseudomonas</taxon>
    </lineage>
</organism>
<comment type="caution">
    <text evidence="10">The sequence shown here is derived from an EMBL/GenBank/DDBJ whole genome shotgun (WGS) entry which is preliminary data.</text>
</comment>
<dbReference type="CDD" id="cd19991">
    <property type="entry name" value="PBP1_ABC_xylose_binding"/>
    <property type="match status" value="1"/>
</dbReference>
<name>A0AB74B598_PSESG</name>
<dbReference type="GO" id="GO:0030288">
    <property type="term" value="C:outer membrane-bounded periplasmic space"/>
    <property type="evidence" value="ECO:0007669"/>
    <property type="project" value="TreeGrafter"/>
</dbReference>
<dbReference type="GO" id="GO:0048029">
    <property type="term" value="F:monosaccharide binding"/>
    <property type="evidence" value="ECO:0007669"/>
    <property type="project" value="InterPro"/>
</dbReference>
<keyword evidence="5" id="KW-0732">Signal</keyword>
<dbReference type="NCBIfam" id="TIGR02634">
    <property type="entry name" value="xylF"/>
    <property type="match status" value="1"/>
</dbReference>
<evidence type="ECO:0000313" key="10">
    <source>
        <dbReference type="EMBL" id="RMQ19193.1"/>
    </source>
</evidence>
<dbReference type="FunFam" id="3.40.50.2300:FF:000078">
    <property type="entry name" value="D-xylose ABC transporter substrate-binding protein"/>
    <property type="match status" value="1"/>
</dbReference>